<dbReference type="InterPro" id="IPR050664">
    <property type="entry name" value="Octanoyltrans_LipM/LipL"/>
</dbReference>
<dbReference type="CDD" id="cd16443">
    <property type="entry name" value="LplA"/>
    <property type="match status" value="1"/>
</dbReference>
<proteinExistence type="predicted"/>
<gene>
    <name evidence="2" type="ORF">S03H2_15121</name>
</gene>
<feature type="domain" description="BPL/LPL catalytic" evidence="1">
    <location>
        <begin position="34"/>
        <end position="234"/>
    </location>
</feature>
<name>X1HNG2_9ZZZZ</name>
<dbReference type="PANTHER" id="PTHR43679:SF2">
    <property type="entry name" value="OCTANOYL-[GCVH]:PROTEIN N-OCTANOYLTRANSFERASE"/>
    <property type="match status" value="1"/>
</dbReference>
<dbReference type="EMBL" id="BARU01007674">
    <property type="protein sequence ID" value="GAH46858.1"/>
    <property type="molecule type" value="Genomic_DNA"/>
</dbReference>
<dbReference type="Pfam" id="PF21948">
    <property type="entry name" value="LplA-B_cat"/>
    <property type="match status" value="1"/>
</dbReference>
<protein>
    <recommendedName>
        <fullName evidence="1">BPL/LPL catalytic domain-containing protein</fullName>
    </recommendedName>
</protein>
<evidence type="ECO:0000259" key="1">
    <source>
        <dbReference type="PROSITE" id="PS51733"/>
    </source>
</evidence>
<sequence length="243" mass="28409">MGRKEEWRLIDSGYLDAYTNMAIDEAIFAMREKLGLPATLRFYAWKPAAISIGYFQRIEDPSLKEYKRQKITIVRRFTGGGAILHRNEITYSLACSTNEFPTFRDITKTQQLVHEAIILGLQNLGINAELERKEIERPDPYFCFVTPSKYDVVEEGRKIAGSAQRRRNRVLFQHGSILMDNKVTSESRKEKKDRGKIIDSLVWGFEKRLGIRLLPGQLTKEEVKLSQELRQIKYSTRNWNYRR</sequence>
<dbReference type="Gene3D" id="3.30.930.10">
    <property type="entry name" value="Bira Bifunctional Protein, Domain 2"/>
    <property type="match status" value="1"/>
</dbReference>
<dbReference type="PROSITE" id="PS51733">
    <property type="entry name" value="BPL_LPL_CATALYTIC"/>
    <property type="match status" value="1"/>
</dbReference>
<comment type="caution">
    <text evidence="2">The sequence shown here is derived from an EMBL/GenBank/DDBJ whole genome shotgun (WGS) entry which is preliminary data.</text>
</comment>
<organism evidence="2">
    <name type="scientific">marine sediment metagenome</name>
    <dbReference type="NCBI Taxonomy" id="412755"/>
    <lineage>
        <taxon>unclassified sequences</taxon>
        <taxon>metagenomes</taxon>
        <taxon>ecological metagenomes</taxon>
    </lineage>
</organism>
<dbReference type="AlphaFoldDB" id="X1HNG2"/>
<reference evidence="2" key="1">
    <citation type="journal article" date="2014" name="Front. Microbiol.">
        <title>High frequency of phylogenetically diverse reductive dehalogenase-homologous genes in deep subseafloor sedimentary metagenomes.</title>
        <authorList>
            <person name="Kawai M."/>
            <person name="Futagami T."/>
            <person name="Toyoda A."/>
            <person name="Takaki Y."/>
            <person name="Nishi S."/>
            <person name="Hori S."/>
            <person name="Arai W."/>
            <person name="Tsubouchi T."/>
            <person name="Morono Y."/>
            <person name="Uchiyama I."/>
            <person name="Ito T."/>
            <person name="Fujiyama A."/>
            <person name="Inagaki F."/>
            <person name="Takami H."/>
        </authorList>
    </citation>
    <scope>NUCLEOTIDE SEQUENCE</scope>
    <source>
        <strain evidence="2">Expedition CK06-06</strain>
    </source>
</reference>
<dbReference type="InterPro" id="IPR045864">
    <property type="entry name" value="aa-tRNA-synth_II/BPL/LPL"/>
</dbReference>
<evidence type="ECO:0000313" key="2">
    <source>
        <dbReference type="EMBL" id="GAH46858.1"/>
    </source>
</evidence>
<dbReference type="InterPro" id="IPR004143">
    <property type="entry name" value="BPL_LPL_catalytic"/>
</dbReference>
<accession>X1HNG2</accession>
<dbReference type="SUPFAM" id="SSF55681">
    <property type="entry name" value="Class II aaRS and biotin synthetases"/>
    <property type="match status" value="1"/>
</dbReference>
<dbReference type="PANTHER" id="PTHR43679">
    <property type="entry name" value="OCTANOYLTRANSFERASE LIPM-RELATED"/>
    <property type="match status" value="1"/>
</dbReference>